<protein>
    <recommendedName>
        <fullName evidence="5">Cell division protein FtsL</fullName>
    </recommendedName>
</protein>
<feature type="coiled-coil region" evidence="1">
    <location>
        <begin position="80"/>
        <end position="107"/>
    </location>
</feature>
<name>A0A430AIT6_9ENTE</name>
<dbReference type="OrthoDB" id="2199933at2"/>
<dbReference type="Proteomes" id="UP000288669">
    <property type="component" value="Unassembled WGS sequence"/>
</dbReference>
<keyword evidence="2" id="KW-0812">Transmembrane</keyword>
<evidence type="ECO:0000313" key="4">
    <source>
        <dbReference type="Proteomes" id="UP000288669"/>
    </source>
</evidence>
<keyword evidence="2" id="KW-1133">Transmembrane helix</keyword>
<sequence length="131" mass="14804">MTQMAQIKKTMDEYQVDVPSEAKASFQDEMASPFQLSEKRIKGISRLEKITIGGIVLMCIVLAMTTIYMSTVVNKETESITNTQQEIERTTNSITKLQQEKSELSRKDRVKSIADKASLKQIEGNIRTVTK</sequence>
<reference evidence="3 4" key="1">
    <citation type="submission" date="2017-05" db="EMBL/GenBank/DDBJ databases">
        <title>Vagococcus spp. assemblies.</title>
        <authorList>
            <person name="Gulvik C.A."/>
        </authorList>
    </citation>
    <scope>NUCLEOTIDE SEQUENCE [LARGE SCALE GENOMIC DNA]</scope>
    <source>
        <strain evidence="3 4">DSM 24756</strain>
    </source>
</reference>
<feature type="transmembrane region" description="Helical" evidence="2">
    <location>
        <begin position="50"/>
        <end position="69"/>
    </location>
</feature>
<evidence type="ECO:0008006" key="5">
    <source>
        <dbReference type="Google" id="ProtNLM"/>
    </source>
</evidence>
<proteinExistence type="predicted"/>
<dbReference type="RefSeq" id="WP_126821819.1">
    <property type="nucleotide sequence ID" value="NZ_NGJZ01000001.1"/>
</dbReference>
<accession>A0A430AIT6</accession>
<gene>
    <name evidence="3" type="ORF">CBF30_00885</name>
</gene>
<evidence type="ECO:0000313" key="3">
    <source>
        <dbReference type="EMBL" id="RSU07827.1"/>
    </source>
</evidence>
<organism evidence="3 4">
    <name type="scientific">Vagococcus entomophilus</name>
    <dbReference type="NCBI Taxonomy" id="1160095"/>
    <lineage>
        <taxon>Bacteria</taxon>
        <taxon>Bacillati</taxon>
        <taxon>Bacillota</taxon>
        <taxon>Bacilli</taxon>
        <taxon>Lactobacillales</taxon>
        <taxon>Enterococcaceae</taxon>
        <taxon>Vagococcus</taxon>
    </lineage>
</organism>
<dbReference type="EMBL" id="NGJZ01000001">
    <property type="protein sequence ID" value="RSU07827.1"/>
    <property type="molecule type" value="Genomic_DNA"/>
</dbReference>
<dbReference type="AlphaFoldDB" id="A0A430AIT6"/>
<keyword evidence="4" id="KW-1185">Reference proteome</keyword>
<keyword evidence="1" id="KW-0175">Coiled coil</keyword>
<keyword evidence="2" id="KW-0472">Membrane</keyword>
<comment type="caution">
    <text evidence="3">The sequence shown here is derived from an EMBL/GenBank/DDBJ whole genome shotgun (WGS) entry which is preliminary data.</text>
</comment>
<evidence type="ECO:0000256" key="1">
    <source>
        <dbReference type="SAM" id="Coils"/>
    </source>
</evidence>
<evidence type="ECO:0000256" key="2">
    <source>
        <dbReference type="SAM" id="Phobius"/>
    </source>
</evidence>